<dbReference type="SUPFAM" id="SSF102588">
    <property type="entry name" value="LmbE-like"/>
    <property type="match status" value="1"/>
</dbReference>
<comment type="caution">
    <text evidence="1">The sequence shown here is derived from an EMBL/GenBank/DDBJ whole genome shotgun (WGS) entry which is preliminary data.</text>
</comment>
<evidence type="ECO:0000313" key="2">
    <source>
        <dbReference type="Proteomes" id="UP000658131"/>
    </source>
</evidence>
<dbReference type="RefSeq" id="WP_262398966.1">
    <property type="nucleotide sequence ID" value="NZ_JACRTB010000003.1"/>
</dbReference>
<keyword evidence="2" id="KW-1185">Reference proteome</keyword>
<dbReference type="EMBL" id="JACRTB010000003">
    <property type="protein sequence ID" value="MBC8575320.1"/>
    <property type="molecule type" value="Genomic_DNA"/>
</dbReference>
<proteinExistence type="predicted"/>
<dbReference type="Gene3D" id="3.40.50.10320">
    <property type="entry name" value="LmbE-like"/>
    <property type="match status" value="1"/>
</dbReference>
<reference evidence="1 2" key="1">
    <citation type="submission" date="2020-08" db="EMBL/GenBank/DDBJ databases">
        <title>Genome public.</title>
        <authorList>
            <person name="Liu C."/>
            <person name="Sun Q."/>
        </authorList>
    </citation>
    <scope>NUCLEOTIDE SEQUENCE [LARGE SCALE GENOMIC DNA]</scope>
    <source>
        <strain evidence="1 2">BX1</strain>
    </source>
</reference>
<name>A0ABR7NGK0_9FIRM</name>
<protein>
    <submittedName>
        <fullName evidence="1">PIG-L family deacetylase</fullName>
    </submittedName>
</protein>
<dbReference type="InterPro" id="IPR024078">
    <property type="entry name" value="LmbE-like_dom_sf"/>
</dbReference>
<accession>A0ABR7NGK0</accession>
<evidence type="ECO:0000313" key="1">
    <source>
        <dbReference type="EMBL" id="MBC8575320.1"/>
    </source>
</evidence>
<organism evidence="1 2">
    <name type="scientific">Yanshouia hominis</name>
    <dbReference type="NCBI Taxonomy" id="2763673"/>
    <lineage>
        <taxon>Bacteria</taxon>
        <taxon>Bacillati</taxon>
        <taxon>Bacillota</taxon>
        <taxon>Clostridia</taxon>
        <taxon>Eubacteriales</taxon>
        <taxon>Oscillospiraceae</taxon>
        <taxon>Yanshouia</taxon>
    </lineage>
</organism>
<gene>
    <name evidence="1" type="ORF">H8717_02690</name>
</gene>
<sequence>MKKQTMLIVTVRASDAVEGCGGVIAKYAAEGHHVELIVLSDAEGAKREPLLREVLKGLGVSALEFADRPGMPLEWSDEDCEWLACRFRSIRPDFIVTHAKEPDLRSPDRGYASAAVMKSYFIASAAGAPCEGLPVSPRQTPMFGLEPTHSEEIGWVPGVLIDVTPFLDQKMTAFDRLFPGDEHRRERCMEQMKNRAVHCSGRGGVTGCKFAEAFSSFGPIYAHGHFVW</sequence>
<dbReference type="Proteomes" id="UP000658131">
    <property type="component" value="Unassembled WGS sequence"/>
</dbReference>